<accession>E9GXX2</accession>
<sequence>MGGGGYNSALVVFSTESIIRTNNPVRNPVPRVRIPDFPHPTPLCAPDNFQFTLHAKTENESVSVCLNRSAEREWESWRMKKSLVESEMKQKLAQLHEKFIDKMKHQLNCLQEETQQSFQNFQQELDKAYNGELLKLQNENENLKKEQK</sequence>
<dbReference type="KEGG" id="dpx:DAPPUDRAFT_107684"/>
<reference evidence="1 2" key="1">
    <citation type="journal article" date="2011" name="Science">
        <title>The ecoresponsive genome of Daphnia pulex.</title>
        <authorList>
            <person name="Colbourne J.K."/>
            <person name="Pfrender M.E."/>
            <person name="Gilbert D."/>
            <person name="Thomas W.K."/>
            <person name="Tucker A."/>
            <person name="Oakley T.H."/>
            <person name="Tokishita S."/>
            <person name="Aerts A."/>
            <person name="Arnold G.J."/>
            <person name="Basu M.K."/>
            <person name="Bauer D.J."/>
            <person name="Caceres C.E."/>
            <person name="Carmel L."/>
            <person name="Casola C."/>
            <person name="Choi J.H."/>
            <person name="Detter J.C."/>
            <person name="Dong Q."/>
            <person name="Dusheyko S."/>
            <person name="Eads B.D."/>
            <person name="Frohlich T."/>
            <person name="Geiler-Samerotte K.A."/>
            <person name="Gerlach D."/>
            <person name="Hatcher P."/>
            <person name="Jogdeo S."/>
            <person name="Krijgsveld J."/>
            <person name="Kriventseva E.V."/>
            <person name="Kultz D."/>
            <person name="Laforsch C."/>
            <person name="Lindquist E."/>
            <person name="Lopez J."/>
            <person name="Manak J.R."/>
            <person name="Muller J."/>
            <person name="Pangilinan J."/>
            <person name="Patwardhan R.P."/>
            <person name="Pitluck S."/>
            <person name="Pritham E.J."/>
            <person name="Rechtsteiner A."/>
            <person name="Rho M."/>
            <person name="Rogozin I.B."/>
            <person name="Sakarya O."/>
            <person name="Salamov A."/>
            <person name="Schaack S."/>
            <person name="Shapiro H."/>
            <person name="Shiga Y."/>
            <person name="Skalitzky C."/>
            <person name="Smith Z."/>
            <person name="Souvorov A."/>
            <person name="Sung W."/>
            <person name="Tang Z."/>
            <person name="Tsuchiya D."/>
            <person name="Tu H."/>
            <person name="Vos H."/>
            <person name="Wang M."/>
            <person name="Wolf Y.I."/>
            <person name="Yamagata H."/>
            <person name="Yamada T."/>
            <person name="Ye Y."/>
            <person name="Shaw J.R."/>
            <person name="Andrews J."/>
            <person name="Crease T.J."/>
            <person name="Tang H."/>
            <person name="Lucas S.M."/>
            <person name="Robertson H.M."/>
            <person name="Bork P."/>
            <person name="Koonin E.V."/>
            <person name="Zdobnov E.M."/>
            <person name="Grigoriev I.V."/>
            <person name="Lynch M."/>
            <person name="Boore J.L."/>
        </authorList>
    </citation>
    <scope>NUCLEOTIDE SEQUENCE [LARGE SCALE GENOMIC DNA]</scope>
</reference>
<protein>
    <submittedName>
        <fullName evidence="1">Uncharacterized protein</fullName>
    </submittedName>
</protein>
<evidence type="ECO:0000313" key="2">
    <source>
        <dbReference type="Proteomes" id="UP000000305"/>
    </source>
</evidence>
<dbReference type="AlphaFoldDB" id="E9GXX2"/>
<keyword evidence="2" id="KW-1185">Reference proteome</keyword>
<evidence type="ECO:0000313" key="1">
    <source>
        <dbReference type="EMBL" id="EFX75734.1"/>
    </source>
</evidence>
<dbReference type="HOGENOM" id="CLU_1760642_0_0_1"/>
<name>E9GXX2_DAPPU</name>
<dbReference type="InParanoid" id="E9GXX2"/>
<gene>
    <name evidence="1" type="ORF">DAPPUDRAFT_107684</name>
</gene>
<organism evidence="1 2">
    <name type="scientific">Daphnia pulex</name>
    <name type="common">Water flea</name>
    <dbReference type="NCBI Taxonomy" id="6669"/>
    <lineage>
        <taxon>Eukaryota</taxon>
        <taxon>Metazoa</taxon>
        <taxon>Ecdysozoa</taxon>
        <taxon>Arthropoda</taxon>
        <taxon>Crustacea</taxon>
        <taxon>Branchiopoda</taxon>
        <taxon>Diplostraca</taxon>
        <taxon>Cladocera</taxon>
        <taxon>Anomopoda</taxon>
        <taxon>Daphniidae</taxon>
        <taxon>Daphnia</taxon>
    </lineage>
</organism>
<dbReference type="EMBL" id="GL732573">
    <property type="protein sequence ID" value="EFX75734.1"/>
    <property type="molecule type" value="Genomic_DNA"/>
</dbReference>
<proteinExistence type="predicted"/>
<dbReference type="Proteomes" id="UP000000305">
    <property type="component" value="Unassembled WGS sequence"/>
</dbReference>